<accession>A0A6M0H0T6</accession>
<comment type="subcellular location">
    <subcellularLocation>
        <location evidence="5">Secreted</location>
    </subcellularLocation>
    <subcellularLocation>
        <location evidence="5">Bacterial flagellum</location>
    </subcellularLocation>
</comment>
<dbReference type="InterPro" id="IPR040026">
    <property type="entry name" value="FliD"/>
</dbReference>
<organism evidence="8 9">
    <name type="scientific">Clostridium senegalense</name>
    <dbReference type="NCBI Taxonomy" id="1465809"/>
    <lineage>
        <taxon>Bacteria</taxon>
        <taxon>Bacillati</taxon>
        <taxon>Bacillota</taxon>
        <taxon>Clostridia</taxon>
        <taxon>Eubacteriales</taxon>
        <taxon>Clostridiaceae</taxon>
        <taxon>Clostridium</taxon>
    </lineage>
</organism>
<dbReference type="GO" id="GO:0005576">
    <property type="term" value="C:extracellular region"/>
    <property type="evidence" value="ECO:0007669"/>
    <property type="project" value="UniProtKB-SubCell"/>
</dbReference>
<evidence type="ECO:0000313" key="8">
    <source>
        <dbReference type="EMBL" id="NEU03491.1"/>
    </source>
</evidence>
<name>A0A6M0H0T6_9CLOT</name>
<dbReference type="EMBL" id="JAAGPU010000001">
    <property type="protein sequence ID" value="NEU03491.1"/>
    <property type="molecule type" value="Genomic_DNA"/>
</dbReference>
<dbReference type="GO" id="GO:0009421">
    <property type="term" value="C:bacterial-type flagellum filament cap"/>
    <property type="evidence" value="ECO:0007669"/>
    <property type="project" value="InterPro"/>
</dbReference>
<reference evidence="8 9" key="1">
    <citation type="submission" date="2020-02" db="EMBL/GenBank/DDBJ databases">
        <title>Genome assembly of a novel Clostridium senegalense strain.</title>
        <authorList>
            <person name="Gupta T.B."/>
            <person name="Jauregui R."/>
            <person name="Maclean P."/>
            <person name="Nawarathana A."/>
            <person name="Brightwell G."/>
        </authorList>
    </citation>
    <scope>NUCLEOTIDE SEQUENCE [LARGE SCALE GENOMIC DNA]</scope>
    <source>
        <strain evidence="8 9">AGRFS4</strain>
    </source>
</reference>
<dbReference type="GO" id="GO:0009424">
    <property type="term" value="C:bacterial-type flagellum hook"/>
    <property type="evidence" value="ECO:0007669"/>
    <property type="project" value="UniProtKB-UniRule"/>
</dbReference>
<keyword evidence="9" id="KW-1185">Reference proteome</keyword>
<comment type="caution">
    <text evidence="8">The sequence shown here is derived from an EMBL/GenBank/DDBJ whole genome shotgun (WGS) entry which is preliminary data.</text>
</comment>
<evidence type="ECO:0000256" key="1">
    <source>
        <dbReference type="ARBA" id="ARBA00009764"/>
    </source>
</evidence>
<evidence type="ECO:0000259" key="7">
    <source>
        <dbReference type="Pfam" id="PF07195"/>
    </source>
</evidence>
<evidence type="ECO:0000256" key="2">
    <source>
        <dbReference type="ARBA" id="ARBA00011255"/>
    </source>
</evidence>
<evidence type="ECO:0000259" key="6">
    <source>
        <dbReference type="Pfam" id="PF02465"/>
    </source>
</evidence>
<evidence type="ECO:0000256" key="3">
    <source>
        <dbReference type="ARBA" id="ARBA00023054"/>
    </source>
</evidence>
<comment type="function">
    <text evidence="5">Required for morphogenesis and for the elongation of the flagellar filament by facilitating polymerization of the flagellin monomers at the tip of growing filament. Forms a capping structure, which prevents flagellin subunits (transported through the central channel of the flagellum) from leaking out without polymerization at the distal end.</text>
</comment>
<dbReference type="GO" id="GO:0071973">
    <property type="term" value="P:bacterial-type flagellum-dependent cell motility"/>
    <property type="evidence" value="ECO:0007669"/>
    <property type="project" value="TreeGrafter"/>
</dbReference>
<gene>
    <name evidence="8" type="primary">fliD</name>
    <name evidence="8" type="ORF">G3M99_01215</name>
</gene>
<dbReference type="Proteomes" id="UP000481872">
    <property type="component" value="Unassembled WGS sequence"/>
</dbReference>
<feature type="domain" description="Flagellar hook-associated protein 2 C-terminal" evidence="7">
    <location>
        <begin position="241"/>
        <end position="495"/>
    </location>
</feature>
<keyword evidence="5" id="KW-0964">Secreted</keyword>
<dbReference type="AlphaFoldDB" id="A0A6M0H0T6"/>
<keyword evidence="8" id="KW-0966">Cell projection</keyword>
<comment type="similarity">
    <text evidence="1 5">Belongs to the FliD family.</text>
</comment>
<dbReference type="PANTHER" id="PTHR30288:SF0">
    <property type="entry name" value="FLAGELLAR HOOK-ASSOCIATED PROTEIN 2"/>
    <property type="match status" value="1"/>
</dbReference>
<keyword evidence="4 5" id="KW-0975">Bacterial flagellum</keyword>
<evidence type="ECO:0000313" key="9">
    <source>
        <dbReference type="Proteomes" id="UP000481872"/>
    </source>
</evidence>
<evidence type="ECO:0000256" key="5">
    <source>
        <dbReference type="RuleBase" id="RU362066"/>
    </source>
</evidence>
<protein>
    <recommendedName>
        <fullName evidence="5">Flagellar hook-associated protein 2</fullName>
        <shortName evidence="5">HAP2</shortName>
    </recommendedName>
    <alternativeName>
        <fullName evidence="5">Flagellar cap protein</fullName>
    </alternativeName>
</protein>
<keyword evidence="3" id="KW-0175">Coiled coil</keyword>
<comment type="subunit">
    <text evidence="2 5">Homopentamer.</text>
</comment>
<feature type="domain" description="Flagellar hook-associated protein 2 N-terminal" evidence="6">
    <location>
        <begin position="8"/>
        <end position="109"/>
    </location>
</feature>
<dbReference type="GO" id="GO:0007155">
    <property type="term" value="P:cell adhesion"/>
    <property type="evidence" value="ECO:0007669"/>
    <property type="project" value="InterPro"/>
</dbReference>
<dbReference type="Pfam" id="PF07195">
    <property type="entry name" value="FliD_C"/>
    <property type="match status" value="1"/>
</dbReference>
<keyword evidence="8" id="KW-0969">Cilium</keyword>
<dbReference type="Pfam" id="PF02465">
    <property type="entry name" value="FliD_N"/>
    <property type="match status" value="1"/>
</dbReference>
<sequence length="506" mass="57367">MRITGMATGMDTDTMIKDMLKPQQLKIDSMKQQQQVVLWQQEIYRDIIKDVHGLMGKYFDVLNKDTYLLSSESLNSSKVKCSNEILNISANSEAREGTYKVNVEQLATNASFKGEKVEEGINWEIKIGQLEGIDTEKNLKIKANNGDEVVIKLEPDMRIKDVAKKISEQTKGEVKLQYSEISNSFEISTQKTGENAKLEITDETGLMKKLKVSTTIDEGNYIGIGKNAKGKITLPNGQSGDINSETNKFSKDGINFDLNGINTDLNGKVSSEDGDFTITITKDNGKAMETVKSFIEDYNKLIDKVNKLNTEKRNYSYKPLTDDEKKDMKEEEIKKWEEQSKKGILKGDSYLKNMMSELRMDMFGDKDTLFSIGIETSDNVREGGKLVLDEDKFKKALNEDAEKTFNTFKTGMEKVDTTFKKYASTRILGDTGNRGLLLEKAGIEGSVTDKNNILTKSILDKEDMIKEQVKKMNEMENRYYLQFAQLEKVMNSLNSQMNWFTQQMGS</sequence>
<dbReference type="RefSeq" id="WP_199868843.1">
    <property type="nucleotide sequence ID" value="NZ_JAAGPU010000001.1"/>
</dbReference>
<proteinExistence type="inferred from homology"/>
<keyword evidence="8" id="KW-0282">Flagellum</keyword>
<dbReference type="InterPro" id="IPR003481">
    <property type="entry name" value="FliD_N"/>
</dbReference>
<dbReference type="InterPro" id="IPR010809">
    <property type="entry name" value="FliD_C"/>
</dbReference>
<evidence type="ECO:0000256" key="4">
    <source>
        <dbReference type="ARBA" id="ARBA00023143"/>
    </source>
</evidence>
<dbReference type="PANTHER" id="PTHR30288">
    <property type="entry name" value="FLAGELLAR CAP/ASSEMBLY PROTEIN FLID"/>
    <property type="match status" value="1"/>
</dbReference>